<dbReference type="GO" id="GO:0000981">
    <property type="term" value="F:DNA-binding transcription factor activity, RNA polymerase II-specific"/>
    <property type="evidence" value="ECO:0007669"/>
    <property type="project" value="TreeGrafter"/>
</dbReference>
<dbReference type="OrthoDB" id="654211at2759"/>
<dbReference type="EMBL" id="CH981527">
    <property type="protein sequence ID" value="EDK45115.1"/>
    <property type="molecule type" value="Genomic_DNA"/>
</dbReference>
<sequence length="211" mass="24267">MVQHLPSNDGDQNRSTAPSTPGNSTLASASKRILGSKLMLKNSGGGKKLNSKSSKKQKEPVYEEEPIIASLDTPVATMISEGVEVQVDLASLDLPPDTKIFPTSIINSKNRTRGRKENKEADMHDESKIFLCNYCSRRFKRHEHLKRHFRSLHTFEKPYDCTICNKKFSRSDNFEPAFKKYTRWKKSKPLALLRQKQQMEMVLLREREVER</sequence>
<dbReference type="PANTHER" id="PTHR23235:SF120">
    <property type="entry name" value="KRUPPEL-LIKE FACTOR 15"/>
    <property type="match status" value="1"/>
</dbReference>
<evidence type="ECO:0000313" key="8">
    <source>
        <dbReference type="Proteomes" id="UP000001996"/>
    </source>
</evidence>
<dbReference type="HOGENOM" id="CLU_1307457_0_0_1"/>
<dbReference type="STRING" id="379508.A5E107"/>
<dbReference type="PROSITE" id="PS00028">
    <property type="entry name" value="ZINC_FINGER_C2H2_1"/>
    <property type="match status" value="1"/>
</dbReference>
<evidence type="ECO:0000259" key="6">
    <source>
        <dbReference type="PROSITE" id="PS50157"/>
    </source>
</evidence>
<feature type="region of interest" description="Disordered" evidence="5">
    <location>
        <begin position="1"/>
        <end position="63"/>
    </location>
</feature>
<feature type="non-terminal residue" evidence="7">
    <location>
        <position position="211"/>
    </location>
</feature>
<gene>
    <name evidence="7" type="ORF">LELG_03294</name>
</gene>
<proteinExistence type="predicted"/>
<evidence type="ECO:0000256" key="4">
    <source>
        <dbReference type="PROSITE-ProRule" id="PRU00042"/>
    </source>
</evidence>
<protein>
    <recommendedName>
        <fullName evidence="6">C2H2-type domain-containing protein</fullName>
    </recommendedName>
</protein>
<feature type="compositionally biased region" description="Polar residues" evidence="5">
    <location>
        <begin position="1"/>
        <end position="28"/>
    </location>
</feature>
<dbReference type="GO" id="GO:0008270">
    <property type="term" value="F:zinc ion binding"/>
    <property type="evidence" value="ECO:0007669"/>
    <property type="project" value="UniProtKB-KW"/>
</dbReference>
<dbReference type="InParanoid" id="A5E107"/>
<accession>A5E107</accession>
<dbReference type="Gene3D" id="3.30.160.60">
    <property type="entry name" value="Classic Zinc Finger"/>
    <property type="match status" value="2"/>
</dbReference>
<dbReference type="PROSITE" id="PS50157">
    <property type="entry name" value="ZINC_FINGER_C2H2_2"/>
    <property type="match status" value="1"/>
</dbReference>
<organism evidence="7 8">
    <name type="scientific">Lodderomyces elongisporus (strain ATCC 11503 / CBS 2605 / JCM 1781 / NBRC 1676 / NRRL YB-4239)</name>
    <name type="common">Yeast</name>
    <name type="synonym">Saccharomyces elongisporus</name>
    <dbReference type="NCBI Taxonomy" id="379508"/>
    <lineage>
        <taxon>Eukaryota</taxon>
        <taxon>Fungi</taxon>
        <taxon>Dikarya</taxon>
        <taxon>Ascomycota</taxon>
        <taxon>Saccharomycotina</taxon>
        <taxon>Pichiomycetes</taxon>
        <taxon>Debaryomycetaceae</taxon>
        <taxon>Candida/Lodderomyces clade</taxon>
        <taxon>Lodderomyces</taxon>
    </lineage>
</organism>
<dbReference type="GO" id="GO:0000978">
    <property type="term" value="F:RNA polymerase II cis-regulatory region sequence-specific DNA binding"/>
    <property type="evidence" value="ECO:0007669"/>
    <property type="project" value="TreeGrafter"/>
</dbReference>
<evidence type="ECO:0000256" key="1">
    <source>
        <dbReference type="ARBA" id="ARBA00022723"/>
    </source>
</evidence>
<dbReference type="InterPro" id="IPR036236">
    <property type="entry name" value="Znf_C2H2_sf"/>
</dbReference>
<keyword evidence="2 4" id="KW-0863">Zinc-finger</keyword>
<dbReference type="AlphaFoldDB" id="A5E107"/>
<keyword evidence="3" id="KW-0862">Zinc</keyword>
<evidence type="ECO:0000256" key="2">
    <source>
        <dbReference type="ARBA" id="ARBA00022771"/>
    </source>
</evidence>
<keyword evidence="1" id="KW-0479">Metal-binding</keyword>
<reference evidence="7 8" key="1">
    <citation type="journal article" date="2009" name="Nature">
        <title>Evolution of pathogenicity and sexual reproduction in eight Candida genomes.</title>
        <authorList>
            <person name="Butler G."/>
            <person name="Rasmussen M.D."/>
            <person name="Lin M.F."/>
            <person name="Santos M.A."/>
            <person name="Sakthikumar S."/>
            <person name="Munro C.A."/>
            <person name="Rheinbay E."/>
            <person name="Grabherr M."/>
            <person name="Forche A."/>
            <person name="Reedy J.L."/>
            <person name="Agrafioti I."/>
            <person name="Arnaud M.B."/>
            <person name="Bates S."/>
            <person name="Brown A.J."/>
            <person name="Brunke S."/>
            <person name="Costanzo M.C."/>
            <person name="Fitzpatrick D.A."/>
            <person name="de Groot P.W."/>
            <person name="Harris D."/>
            <person name="Hoyer L.L."/>
            <person name="Hube B."/>
            <person name="Klis F.M."/>
            <person name="Kodira C."/>
            <person name="Lennard N."/>
            <person name="Logue M.E."/>
            <person name="Martin R."/>
            <person name="Neiman A.M."/>
            <person name="Nikolaou E."/>
            <person name="Quail M.A."/>
            <person name="Quinn J."/>
            <person name="Santos M.C."/>
            <person name="Schmitzberger F.F."/>
            <person name="Sherlock G."/>
            <person name="Shah P."/>
            <person name="Silverstein K.A."/>
            <person name="Skrzypek M.S."/>
            <person name="Soll D."/>
            <person name="Staggs R."/>
            <person name="Stansfield I."/>
            <person name="Stumpf M.P."/>
            <person name="Sudbery P.E."/>
            <person name="Srikantha T."/>
            <person name="Zeng Q."/>
            <person name="Berman J."/>
            <person name="Berriman M."/>
            <person name="Heitman J."/>
            <person name="Gow N.A."/>
            <person name="Lorenz M.C."/>
            <person name="Birren B.W."/>
            <person name="Kellis M."/>
            <person name="Cuomo C.A."/>
        </authorList>
    </citation>
    <scope>NUCLEOTIDE SEQUENCE [LARGE SCALE GENOMIC DNA]</scope>
    <source>
        <strain evidence="8">ATCC 11503 / BCRC 21390 / CBS 2605 / JCM 1781 / NBRC 1676 / NRRL YB-4239</strain>
    </source>
</reference>
<dbReference type="Pfam" id="PF00096">
    <property type="entry name" value="zf-C2H2"/>
    <property type="match status" value="1"/>
</dbReference>
<dbReference type="VEuPathDB" id="FungiDB:LELG_03294"/>
<evidence type="ECO:0000256" key="5">
    <source>
        <dbReference type="SAM" id="MobiDB-lite"/>
    </source>
</evidence>
<feature type="domain" description="C2H2-type" evidence="6">
    <location>
        <begin position="130"/>
        <end position="158"/>
    </location>
</feature>
<dbReference type="SUPFAM" id="SSF57667">
    <property type="entry name" value="beta-beta-alpha zinc fingers"/>
    <property type="match status" value="1"/>
</dbReference>
<dbReference type="InterPro" id="IPR013087">
    <property type="entry name" value="Znf_C2H2_type"/>
</dbReference>
<dbReference type="Proteomes" id="UP000001996">
    <property type="component" value="Unassembled WGS sequence"/>
</dbReference>
<evidence type="ECO:0000256" key="3">
    <source>
        <dbReference type="ARBA" id="ARBA00022833"/>
    </source>
</evidence>
<name>A5E107_LODEL</name>
<dbReference type="eggNOG" id="KOG1721">
    <property type="taxonomic scope" value="Eukaryota"/>
</dbReference>
<evidence type="ECO:0000313" key="7">
    <source>
        <dbReference type="EMBL" id="EDK45115.1"/>
    </source>
</evidence>
<keyword evidence="8" id="KW-1185">Reference proteome</keyword>
<dbReference type="PANTHER" id="PTHR23235">
    <property type="entry name" value="KRUEPPEL-LIKE TRANSCRIPTION FACTOR"/>
    <property type="match status" value="1"/>
</dbReference>